<dbReference type="RefSeq" id="WP_058022328.1">
    <property type="nucleotide sequence ID" value="NZ_CP013189.1"/>
</dbReference>
<dbReference type="PANTHER" id="PTHR12110:SF41">
    <property type="entry name" value="INOSOSE DEHYDRATASE"/>
    <property type="match status" value="1"/>
</dbReference>
<dbReference type="InterPro" id="IPR013022">
    <property type="entry name" value="Xyl_isomerase-like_TIM-brl"/>
</dbReference>
<evidence type="ECO:0000259" key="1">
    <source>
        <dbReference type="Pfam" id="PF01261"/>
    </source>
</evidence>
<dbReference type="SUPFAM" id="SSF51658">
    <property type="entry name" value="Xylose isomerase-like"/>
    <property type="match status" value="1"/>
</dbReference>
<dbReference type="Pfam" id="PF01261">
    <property type="entry name" value="AP_endonuc_2"/>
    <property type="match status" value="1"/>
</dbReference>
<proteinExistence type="predicted"/>
<dbReference type="AlphaFoldDB" id="A0A0S2KEY7"/>
<dbReference type="EMBL" id="CP013189">
    <property type="protein sequence ID" value="ALO46877.1"/>
    <property type="molecule type" value="Genomic_DNA"/>
</dbReference>
<evidence type="ECO:0000313" key="2">
    <source>
        <dbReference type="EMBL" id="ALO46877.1"/>
    </source>
</evidence>
<dbReference type="GO" id="GO:0016853">
    <property type="term" value="F:isomerase activity"/>
    <property type="evidence" value="ECO:0007669"/>
    <property type="project" value="UniProtKB-KW"/>
</dbReference>
<dbReference type="Proteomes" id="UP000065641">
    <property type="component" value="Chromosome"/>
</dbReference>
<keyword evidence="3" id="KW-1185">Reference proteome</keyword>
<dbReference type="InterPro" id="IPR050312">
    <property type="entry name" value="IolE/XylAMocC-like"/>
</dbReference>
<organism evidence="2 3">
    <name type="scientific">Pseudohongiella spirulinae</name>
    <dbReference type="NCBI Taxonomy" id="1249552"/>
    <lineage>
        <taxon>Bacteria</taxon>
        <taxon>Pseudomonadati</taxon>
        <taxon>Pseudomonadota</taxon>
        <taxon>Gammaproteobacteria</taxon>
        <taxon>Pseudomonadales</taxon>
        <taxon>Pseudohongiellaceae</taxon>
        <taxon>Pseudohongiella</taxon>
    </lineage>
</organism>
<accession>A0A0S2KEY7</accession>
<protein>
    <submittedName>
        <fullName evidence="2">Sugar phosphate isomerase</fullName>
    </submittedName>
</protein>
<name>A0A0S2KEY7_9GAMM</name>
<gene>
    <name evidence="2" type="ORF">PS2015_2242</name>
</gene>
<dbReference type="OrthoDB" id="9798407at2"/>
<dbReference type="Gene3D" id="3.20.20.150">
    <property type="entry name" value="Divalent-metal-dependent TIM barrel enzymes"/>
    <property type="match status" value="1"/>
</dbReference>
<evidence type="ECO:0000313" key="3">
    <source>
        <dbReference type="Proteomes" id="UP000065641"/>
    </source>
</evidence>
<reference evidence="2 3" key="1">
    <citation type="submission" date="2015-11" db="EMBL/GenBank/DDBJ databases">
        <authorList>
            <person name="Zhang Y."/>
            <person name="Guo Z."/>
        </authorList>
    </citation>
    <scope>NUCLEOTIDE SEQUENCE [LARGE SCALE GENOMIC DNA]</scope>
    <source>
        <strain evidence="2 3">KCTC 32221</strain>
    </source>
</reference>
<dbReference type="STRING" id="1249552.PS2015_2242"/>
<keyword evidence="2" id="KW-0413">Isomerase</keyword>
<sequence length="293" mass="32935">MDRRAFLKNSSIVAGGSALGLLAPSRLVAQTHYPYGIQLYTLREDMPDDPQAVLRQLAQFGYSQIESYEGPQGMFWGQSPARFAAYVRDLGMDLVASHCSINEGFEQKASDAAEAGMQYLICPLIGPQASMDDYRRYADTFNRCGEICRSNGLGFAYHNHHYSFFNMTNDSTGGESLKPQDILMQNTDPDLVDFELDIFWLVAAGEDPIHWLRKYPGRFPFSHVKDRLANMPADSFSATTTLGQGIIDYPSILPVAYELGMRWFMVEQESYAGTTPLDSSRDNAVYMQQFRFG</sequence>
<dbReference type="PANTHER" id="PTHR12110">
    <property type="entry name" value="HYDROXYPYRUVATE ISOMERASE"/>
    <property type="match status" value="1"/>
</dbReference>
<dbReference type="InterPro" id="IPR036237">
    <property type="entry name" value="Xyl_isomerase-like_sf"/>
</dbReference>
<feature type="domain" description="Xylose isomerase-like TIM barrel" evidence="1">
    <location>
        <begin position="55"/>
        <end position="277"/>
    </location>
</feature>
<dbReference type="KEGG" id="pspi:PS2015_2242"/>